<dbReference type="Proteomes" id="UP000269793">
    <property type="component" value="Chromosome VIII"/>
</dbReference>
<dbReference type="InterPro" id="IPR011009">
    <property type="entry name" value="Kinase-like_dom_sf"/>
</dbReference>
<dbReference type="PANTHER" id="PTHR44167:SF23">
    <property type="entry name" value="CDC7 KINASE, ISOFORM A-RELATED"/>
    <property type="match status" value="1"/>
</dbReference>
<dbReference type="PROSITE" id="PS00108">
    <property type="entry name" value="PROTEIN_KINASE_ST"/>
    <property type="match status" value="1"/>
</dbReference>
<dbReference type="InterPro" id="IPR008271">
    <property type="entry name" value="Ser/Thr_kinase_AS"/>
</dbReference>
<dbReference type="Pfam" id="PF00069">
    <property type="entry name" value="Pkinase"/>
    <property type="match status" value="2"/>
</dbReference>
<feature type="region of interest" description="Disordered" evidence="7">
    <location>
        <begin position="293"/>
        <end position="319"/>
    </location>
</feature>
<feature type="compositionally biased region" description="Basic and acidic residues" evidence="7">
    <location>
        <begin position="36"/>
        <end position="48"/>
    </location>
</feature>
<dbReference type="AlphaFoldDB" id="A0A3G2SDB2"/>
<feature type="domain" description="Protein kinase" evidence="8">
    <location>
        <begin position="74"/>
        <end position="465"/>
    </location>
</feature>
<evidence type="ECO:0000256" key="3">
    <source>
        <dbReference type="ARBA" id="ARBA00022679"/>
    </source>
</evidence>
<feature type="region of interest" description="Disordered" evidence="7">
    <location>
        <begin position="1"/>
        <end position="48"/>
    </location>
</feature>
<dbReference type="GO" id="GO:0044773">
    <property type="term" value="P:mitotic DNA damage checkpoint signaling"/>
    <property type="evidence" value="ECO:0007669"/>
    <property type="project" value="TreeGrafter"/>
</dbReference>
<evidence type="ECO:0000256" key="7">
    <source>
        <dbReference type="SAM" id="MobiDB-lite"/>
    </source>
</evidence>
<keyword evidence="4" id="KW-0547">Nucleotide-binding</keyword>
<gene>
    <name evidence="9" type="primary">hsk1</name>
    <name evidence="9" type="ORF">DNF11_3957</name>
</gene>
<keyword evidence="5 9" id="KW-0418">Kinase</keyword>
<evidence type="ECO:0000256" key="6">
    <source>
        <dbReference type="ARBA" id="ARBA00022840"/>
    </source>
</evidence>
<dbReference type="EMBL" id="CP033155">
    <property type="protein sequence ID" value="AYO44907.1"/>
    <property type="molecule type" value="Genomic_DNA"/>
</dbReference>
<dbReference type="Gene3D" id="1.10.510.10">
    <property type="entry name" value="Transferase(Phosphotransferase) domain 1"/>
    <property type="match status" value="1"/>
</dbReference>
<proteinExistence type="predicted"/>
<dbReference type="PANTHER" id="PTHR44167">
    <property type="entry name" value="OVARIAN-SPECIFIC SERINE/THREONINE-PROTEIN KINASE LOK-RELATED"/>
    <property type="match status" value="1"/>
</dbReference>
<name>A0A3G2SDB2_MALR7</name>
<evidence type="ECO:0000313" key="9">
    <source>
        <dbReference type="EMBL" id="AYO44907.1"/>
    </source>
</evidence>
<dbReference type="SUPFAM" id="SSF56112">
    <property type="entry name" value="Protein kinase-like (PK-like)"/>
    <property type="match status" value="1"/>
</dbReference>
<evidence type="ECO:0000259" key="8">
    <source>
        <dbReference type="PROSITE" id="PS50011"/>
    </source>
</evidence>
<dbReference type="Gene3D" id="3.30.200.20">
    <property type="entry name" value="Phosphorylase Kinase, domain 1"/>
    <property type="match status" value="1"/>
</dbReference>
<evidence type="ECO:0000256" key="2">
    <source>
        <dbReference type="ARBA" id="ARBA00022527"/>
    </source>
</evidence>
<sequence length="473" mass="53092">MASLAAASPWTAGDSEVAPSAAEATNNSMQMYFEASTDHSESGDPYAGRDEESIERLEEEISQLNDSVHGLDAYHIVDKLGEGTFSSVYKAIDVHHAMFANAEWFKTNTPHIAPRPARHPTVYVALKRIYVTSSTARILNELEIMESLRGAPFISYLVTAFRSADQVIAVMPYTRHAEFREYYRVMPLSDLPCYFYCLFSALEAMHKQGIVHRDIKPANFLYDPRTGYGTLCDFGLAERLDASDWHGKCHHTLPTPEHPHGEQCINHATQSAHLQPGGALARSDDKSYVARSAAGASMGPPDRVGYLRHDPRPSVRANRAGTRGFRAPEVLLKCPDQTPAIDIWSAGIVLLSFLLKRFPLFNASDDTEALLELATIFGRRRMEQCAMLHNRTFSCNLPTVDHAGRRIPELIQHIRPELFEPPDHCADPAEYRQQVQYVVHLVGVCLYLDCTRRWTASRLLRHAFFQDVVPDTL</sequence>
<accession>A0A3G2SDB2</accession>
<dbReference type="InterPro" id="IPR000719">
    <property type="entry name" value="Prot_kinase_dom"/>
</dbReference>
<dbReference type="STRING" id="425264.A0A3G2SDB2"/>
<dbReference type="OrthoDB" id="10020333at2759"/>
<dbReference type="GO" id="GO:0004674">
    <property type="term" value="F:protein serine/threonine kinase activity"/>
    <property type="evidence" value="ECO:0007669"/>
    <property type="project" value="UniProtKB-KW"/>
</dbReference>
<keyword evidence="2" id="KW-0723">Serine/threonine-protein kinase</keyword>
<evidence type="ECO:0000313" key="10">
    <source>
        <dbReference type="Proteomes" id="UP000269793"/>
    </source>
</evidence>
<protein>
    <recommendedName>
        <fullName evidence="1">non-specific serine/threonine protein kinase</fullName>
        <ecNumber evidence="1">2.7.11.1</ecNumber>
    </recommendedName>
</protein>
<keyword evidence="10" id="KW-1185">Reference proteome</keyword>
<keyword evidence="6" id="KW-0067">ATP-binding</keyword>
<dbReference type="VEuPathDB" id="FungiDB:DNF11_3957"/>
<evidence type="ECO:0000256" key="1">
    <source>
        <dbReference type="ARBA" id="ARBA00012513"/>
    </source>
</evidence>
<evidence type="ECO:0000256" key="4">
    <source>
        <dbReference type="ARBA" id="ARBA00022741"/>
    </source>
</evidence>
<evidence type="ECO:0000256" key="5">
    <source>
        <dbReference type="ARBA" id="ARBA00022777"/>
    </source>
</evidence>
<dbReference type="EC" id="2.7.11.1" evidence="1"/>
<dbReference type="PROSITE" id="PS50011">
    <property type="entry name" value="PROTEIN_KINASE_DOM"/>
    <property type="match status" value="1"/>
</dbReference>
<keyword evidence="3 9" id="KW-0808">Transferase</keyword>
<dbReference type="SMART" id="SM00220">
    <property type="entry name" value="S_TKc"/>
    <property type="match status" value="1"/>
</dbReference>
<dbReference type="CDD" id="cd14019">
    <property type="entry name" value="STKc_Cdc7"/>
    <property type="match status" value="1"/>
</dbReference>
<reference evidence="9 10" key="1">
    <citation type="submission" date="2018-10" db="EMBL/GenBank/DDBJ databases">
        <title>Complete genome sequence of Malassezia restricta CBS 7877.</title>
        <authorList>
            <person name="Morand S.C."/>
            <person name="Bertignac M."/>
            <person name="Iltis A."/>
            <person name="Kolder I."/>
            <person name="Pirovano W."/>
            <person name="Jourdain R."/>
            <person name="Clavaud C."/>
        </authorList>
    </citation>
    <scope>NUCLEOTIDE SEQUENCE [LARGE SCALE GENOMIC DNA]</scope>
    <source>
        <strain evidence="9 10">CBS 7877</strain>
    </source>
</reference>
<dbReference type="GO" id="GO:0005634">
    <property type="term" value="C:nucleus"/>
    <property type="evidence" value="ECO:0007669"/>
    <property type="project" value="TreeGrafter"/>
</dbReference>
<dbReference type="GO" id="GO:0005524">
    <property type="term" value="F:ATP binding"/>
    <property type="evidence" value="ECO:0007669"/>
    <property type="project" value="UniProtKB-KW"/>
</dbReference>
<organism evidence="9 10">
    <name type="scientific">Malassezia restricta (strain ATCC 96810 / NBRC 103918 / CBS 7877)</name>
    <name type="common">Seborrheic dermatitis infection agent</name>
    <dbReference type="NCBI Taxonomy" id="425264"/>
    <lineage>
        <taxon>Eukaryota</taxon>
        <taxon>Fungi</taxon>
        <taxon>Dikarya</taxon>
        <taxon>Basidiomycota</taxon>
        <taxon>Ustilaginomycotina</taxon>
        <taxon>Malasseziomycetes</taxon>
        <taxon>Malasseziales</taxon>
        <taxon>Malasseziaceae</taxon>
        <taxon>Malassezia</taxon>
    </lineage>
</organism>